<evidence type="ECO:0000256" key="1">
    <source>
        <dbReference type="ARBA" id="ARBA00004651"/>
    </source>
</evidence>
<dbReference type="PANTHER" id="PTHR10671">
    <property type="entry name" value="EPITHELIAL MEMBRANE PROTEIN-RELATED"/>
    <property type="match status" value="1"/>
</dbReference>
<accession>A0A5E4BZ22</accession>
<evidence type="ECO:0000256" key="13">
    <source>
        <dbReference type="ARBA" id="ARBA00077660"/>
    </source>
</evidence>
<keyword evidence="3" id="KW-1003">Cell membrane</keyword>
<dbReference type="Proteomes" id="UP000335636">
    <property type="component" value="Unassembled WGS sequence"/>
</dbReference>
<dbReference type="GO" id="GO:0006954">
    <property type="term" value="P:inflammatory response"/>
    <property type="evidence" value="ECO:0007669"/>
    <property type="project" value="UniProtKB-KW"/>
</dbReference>
<keyword evidence="5" id="KW-0204">Cytolysis</keyword>
<dbReference type="GO" id="GO:0042832">
    <property type="term" value="P:defense response to protozoan"/>
    <property type="evidence" value="ECO:0007669"/>
    <property type="project" value="UniProtKB-ARBA"/>
</dbReference>
<dbReference type="EMBL" id="CABDUW010000704">
    <property type="protein sequence ID" value="VTJ73922.1"/>
    <property type="molecule type" value="Genomic_DNA"/>
</dbReference>
<evidence type="ECO:0000256" key="5">
    <source>
        <dbReference type="ARBA" id="ARBA00022852"/>
    </source>
</evidence>
<dbReference type="AlphaFoldDB" id="A0A5E4BZ22"/>
<dbReference type="GO" id="GO:0005886">
    <property type="term" value="C:plasma membrane"/>
    <property type="evidence" value="ECO:0007669"/>
    <property type="project" value="UniProtKB-SubCell"/>
</dbReference>
<keyword evidence="16" id="KW-1185">Reference proteome</keyword>
<comment type="function">
    <text evidence="10">Regulates cytotoxic granule exocytosis in effector lymphocytes, thus acting as a critical mediator of inflammation in a broad range of infectious and non-infectious diseases. Essential for cytotoxic degranulation of natural killer (NK) cells and CD8(+) T-cells and for the activation of CD4(+) T-cells following infection. Plays a critical role in CD8(+) T-cell and NK cell-mediated cytolysis of target cells and contributes to the cytolytic activity via the perforin/granzyme pathway by enhancing exocytosis of LAMP1-carrying lytic granules. Contributes to NK cell-mediated control of cancer metastasis.</text>
</comment>
<evidence type="ECO:0000256" key="6">
    <source>
        <dbReference type="ARBA" id="ARBA00022989"/>
    </source>
</evidence>
<evidence type="ECO:0000256" key="4">
    <source>
        <dbReference type="ARBA" id="ARBA00022692"/>
    </source>
</evidence>
<comment type="similarity">
    <text evidence="2">Belongs to the PMP-22/EMP/MP20 family.</text>
</comment>
<dbReference type="InterPro" id="IPR050579">
    <property type="entry name" value="PMP-22/EMP/MP20-like"/>
</dbReference>
<proteinExistence type="inferred from homology"/>
<evidence type="ECO:0000256" key="11">
    <source>
        <dbReference type="ARBA" id="ARBA00060442"/>
    </source>
</evidence>
<evidence type="ECO:0000256" key="3">
    <source>
        <dbReference type="ARBA" id="ARBA00022475"/>
    </source>
</evidence>
<feature type="transmembrane region" description="Helical" evidence="14">
    <location>
        <begin position="82"/>
        <end position="103"/>
    </location>
</feature>
<dbReference type="Pfam" id="PF00822">
    <property type="entry name" value="PMP22_Claudin"/>
    <property type="match status" value="1"/>
</dbReference>
<comment type="caution">
    <text evidence="15">The sequence shown here is derived from an EMBL/GenBank/DDBJ whole genome shotgun (WGS) entry which is preliminary data.</text>
</comment>
<sequence>MEPCRSLALLAGSLGLIASLVALSTDFWFVAMGPTSSAHSGLWPSGHWETVAGKGERALMWEDGRWGMDTQKSHLHPASIHVTQSFCILAAVWGLVSVGFLVLSCIPSLSAPGRGPLVSTITAFAAALSLVVAMAVYTGERWAQPQHPQIQTFFSWSFYLGWVSAILWLCAGALSLGAHRGARQPGYESL</sequence>
<keyword evidence="6 14" id="KW-1133">Transmembrane helix</keyword>
<dbReference type="GO" id="GO:0031640">
    <property type="term" value="P:killing of cells of another organism"/>
    <property type="evidence" value="ECO:0007669"/>
    <property type="project" value="UniProtKB-KW"/>
</dbReference>
<evidence type="ECO:0000256" key="14">
    <source>
        <dbReference type="SAM" id="Phobius"/>
    </source>
</evidence>
<gene>
    <name evidence="15" type="ORF">MONAX_5E037316</name>
</gene>
<comment type="subcellular location">
    <subcellularLocation>
        <location evidence="1">Cell membrane</location>
        <topology evidence="1">Multi-pass membrane protein</topology>
    </subcellularLocation>
    <subcellularLocation>
        <location evidence="11">Cytolytic granule membrane</location>
        <topology evidence="11">Multi-pass membrane protein</topology>
    </subcellularLocation>
</comment>
<evidence type="ECO:0000313" key="15">
    <source>
        <dbReference type="EMBL" id="VTJ73922.1"/>
    </source>
</evidence>
<dbReference type="GO" id="GO:0101004">
    <property type="term" value="C:cytolytic granule membrane"/>
    <property type="evidence" value="ECO:0007669"/>
    <property type="project" value="UniProtKB-SubCell"/>
</dbReference>
<evidence type="ECO:0000256" key="12">
    <source>
        <dbReference type="ARBA" id="ARBA00070705"/>
    </source>
</evidence>
<protein>
    <recommendedName>
        <fullName evidence="12">Protein NKG7</fullName>
    </recommendedName>
    <alternativeName>
        <fullName evidence="13">Natural killer cell protein 7</fullName>
    </alternativeName>
</protein>
<evidence type="ECO:0000313" key="16">
    <source>
        <dbReference type="Proteomes" id="UP000335636"/>
    </source>
</evidence>
<dbReference type="InterPro" id="IPR004031">
    <property type="entry name" value="PMP22/EMP/MP20/Claudin"/>
</dbReference>
<dbReference type="Gene3D" id="1.20.140.150">
    <property type="match status" value="1"/>
</dbReference>
<feature type="transmembrane region" description="Helical" evidence="14">
    <location>
        <begin position="156"/>
        <end position="176"/>
    </location>
</feature>
<dbReference type="FunFam" id="1.20.140.150:FF:000033">
    <property type="entry name" value="Natural killer cell granule protein 7"/>
    <property type="match status" value="1"/>
</dbReference>
<reference evidence="15" key="1">
    <citation type="submission" date="2019-04" db="EMBL/GenBank/DDBJ databases">
        <authorList>
            <person name="Alioto T."/>
            <person name="Alioto T."/>
        </authorList>
    </citation>
    <scope>NUCLEOTIDE SEQUENCE [LARGE SCALE GENOMIC DNA]</scope>
</reference>
<evidence type="ECO:0000256" key="2">
    <source>
        <dbReference type="ARBA" id="ARBA00006864"/>
    </source>
</evidence>
<organism evidence="15 16">
    <name type="scientific">Marmota monax</name>
    <name type="common">Woodchuck</name>
    <dbReference type="NCBI Taxonomy" id="9995"/>
    <lineage>
        <taxon>Eukaryota</taxon>
        <taxon>Metazoa</taxon>
        <taxon>Chordata</taxon>
        <taxon>Craniata</taxon>
        <taxon>Vertebrata</taxon>
        <taxon>Euteleostomi</taxon>
        <taxon>Mammalia</taxon>
        <taxon>Eutheria</taxon>
        <taxon>Euarchontoglires</taxon>
        <taxon>Glires</taxon>
        <taxon>Rodentia</taxon>
        <taxon>Sciuromorpha</taxon>
        <taxon>Sciuridae</taxon>
        <taxon>Xerinae</taxon>
        <taxon>Marmotini</taxon>
        <taxon>Marmota</taxon>
    </lineage>
</organism>
<keyword evidence="9" id="KW-0458">Lysosome</keyword>
<dbReference type="PANTHER" id="PTHR10671:SF34">
    <property type="entry name" value="PROTEIN NKG7"/>
    <property type="match status" value="1"/>
</dbReference>
<evidence type="ECO:0000256" key="7">
    <source>
        <dbReference type="ARBA" id="ARBA00023136"/>
    </source>
</evidence>
<keyword evidence="8" id="KW-0395">Inflammatory response</keyword>
<evidence type="ECO:0000256" key="9">
    <source>
        <dbReference type="ARBA" id="ARBA00023228"/>
    </source>
</evidence>
<keyword evidence="7 14" id="KW-0472">Membrane</keyword>
<evidence type="ECO:0000256" key="10">
    <source>
        <dbReference type="ARBA" id="ARBA00059714"/>
    </source>
</evidence>
<evidence type="ECO:0000256" key="8">
    <source>
        <dbReference type="ARBA" id="ARBA00023198"/>
    </source>
</evidence>
<feature type="transmembrane region" description="Helical" evidence="14">
    <location>
        <begin position="115"/>
        <end position="136"/>
    </location>
</feature>
<name>A0A5E4BZ22_MARMO</name>
<keyword evidence="4 14" id="KW-0812">Transmembrane</keyword>